<reference evidence="1" key="1">
    <citation type="journal article" date="2021" name="Proc. Natl. Acad. Sci. U.S.A.">
        <title>A Catalog of Tens of Thousands of Viruses from Human Metagenomes Reveals Hidden Associations with Chronic Diseases.</title>
        <authorList>
            <person name="Tisza M.J."/>
            <person name="Buck C.B."/>
        </authorList>
    </citation>
    <scope>NUCLEOTIDE SEQUENCE</scope>
    <source>
        <strain evidence="1">CtGkq5</strain>
    </source>
</reference>
<proteinExistence type="predicted"/>
<accession>A0A8S5QIG6</accession>
<dbReference type="InterPro" id="IPR010982">
    <property type="entry name" value="Lambda_DNA-bd_dom_sf"/>
</dbReference>
<dbReference type="EMBL" id="BK015659">
    <property type="protein sequence ID" value="DAE18603.1"/>
    <property type="molecule type" value="Genomic_DNA"/>
</dbReference>
<dbReference type="SUPFAM" id="SSF47413">
    <property type="entry name" value="lambda repressor-like DNA-binding domains"/>
    <property type="match status" value="1"/>
</dbReference>
<dbReference type="GO" id="GO:0003677">
    <property type="term" value="F:DNA binding"/>
    <property type="evidence" value="ECO:0007669"/>
    <property type="project" value="InterPro"/>
</dbReference>
<evidence type="ECO:0000313" key="1">
    <source>
        <dbReference type="EMBL" id="DAE18603.1"/>
    </source>
</evidence>
<dbReference type="NCBIfam" id="TIGR04111">
    <property type="entry name" value="BcepMu_gp16"/>
    <property type="match status" value="1"/>
</dbReference>
<name>A0A8S5QIG6_9CAUD</name>
<evidence type="ECO:0008006" key="2">
    <source>
        <dbReference type="Google" id="ProtNLM"/>
    </source>
</evidence>
<sequence length="74" mass="8455">MILARERNRRYSVKAEKIKAGFRERGETMKDWCMARGYDPTYVSRILNGTVKANRGKAHQIALELGLKSKQDAA</sequence>
<organism evidence="1">
    <name type="scientific">Myoviridae sp. ctGkq5</name>
    <dbReference type="NCBI Taxonomy" id="2825074"/>
    <lineage>
        <taxon>Viruses</taxon>
        <taxon>Duplodnaviria</taxon>
        <taxon>Heunggongvirae</taxon>
        <taxon>Uroviricota</taxon>
        <taxon>Caudoviricetes</taxon>
    </lineage>
</organism>
<dbReference type="InterPro" id="IPR026365">
    <property type="entry name" value="BcepMu_gp16"/>
</dbReference>
<protein>
    <recommendedName>
        <fullName evidence="2">DNA-binding protein</fullName>
    </recommendedName>
</protein>